<organism evidence="1 2">
    <name type="scientific">Candidatus Roizmanbacteria bacterium RIFCSPHIGHO2_12_FULL_44_10</name>
    <dbReference type="NCBI Taxonomy" id="1802054"/>
    <lineage>
        <taxon>Bacteria</taxon>
        <taxon>Candidatus Roizmaniibacteriota</taxon>
    </lineage>
</organism>
<dbReference type="EMBL" id="MGAE01000041">
    <property type="protein sequence ID" value="OGK38868.1"/>
    <property type="molecule type" value="Genomic_DNA"/>
</dbReference>
<gene>
    <name evidence="1" type="ORF">A3F34_00465</name>
</gene>
<dbReference type="AlphaFoldDB" id="A0A1F7I668"/>
<evidence type="ECO:0000313" key="1">
    <source>
        <dbReference type="EMBL" id="OGK38868.1"/>
    </source>
</evidence>
<proteinExistence type="predicted"/>
<dbReference type="Proteomes" id="UP000179024">
    <property type="component" value="Unassembled WGS sequence"/>
</dbReference>
<protein>
    <submittedName>
        <fullName evidence="1">Uncharacterized protein</fullName>
    </submittedName>
</protein>
<sequence length="249" mass="27759">MTSIPEKRSYSSPLSLFEVFKSLGLILAKPVDRVPRDIDIDTILALKLTNPQIAKSLGASDVTVEIVRAVELTANILDSYSESGDVGYLQEADRMYTETLLKLSSSVRKEVILRSAAALTYFHHEAAVALRIKRGEQFLQEEVVEYLLRRGSDSLIYEGLLKRDGIWSPGLAAGFRVRQALWDLEDDVRDLEEDKRTIGANVLLLFTNSTYDIGNLASSLLNQARQLEIPNPLLEAIEDQYELTSSALA</sequence>
<name>A0A1F7I668_9BACT</name>
<accession>A0A1F7I668</accession>
<evidence type="ECO:0000313" key="2">
    <source>
        <dbReference type="Proteomes" id="UP000179024"/>
    </source>
</evidence>
<comment type="caution">
    <text evidence="1">The sequence shown here is derived from an EMBL/GenBank/DDBJ whole genome shotgun (WGS) entry which is preliminary data.</text>
</comment>
<reference evidence="1 2" key="1">
    <citation type="journal article" date="2016" name="Nat. Commun.">
        <title>Thousands of microbial genomes shed light on interconnected biogeochemical processes in an aquifer system.</title>
        <authorList>
            <person name="Anantharaman K."/>
            <person name="Brown C.T."/>
            <person name="Hug L.A."/>
            <person name="Sharon I."/>
            <person name="Castelle C.J."/>
            <person name="Probst A.J."/>
            <person name="Thomas B.C."/>
            <person name="Singh A."/>
            <person name="Wilkins M.J."/>
            <person name="Karaoz U."/>
            <person name="Brodie E.L."/>
            <person name="Williams K.H."/>
            <person name="Hubbard S.S."/>
            <person name="Banfield J.F."/>
        </authorList>
    </citation>
    <scope>NUCLEOTIDE SEQUENCE [LARGE SCALE GENOMIC DNA]</scope>
</reference>